<organism evidence="3 4">
    <name type="scientific">Ignicoccus pacificus DSM 13166</name>
    <dbReference type="NCBI Taxonomy" id="940294"/>
    <lineage>
        <taxon>Archaea</taxon>
        <taxon>Thermoproteota</taxon>
        <taxon>Thermoprotei</taxon>
        <taxon>Desulfurococcales</taxon>
        <taxon>Desulfurococcaceae</taxon>
        <taxon>Ignicoccus</taxon>
    </lineage>
</organism>
<feature type="domain" description="OBG-type G" evidence="2">
    <location>
        <begin position="178"/>
        <end position="344"/>
    </location>
</feature>
<dbReference type="GO" id="GO:0005525">
    <property type="term" value="F:GTP binding"/>
    <property type="evidence" value="ECO:0007669"/>
    <property type="project" value="InterPro"/>
</dbReference>
<dbReference type="InterPro" id="IPR031167">
    <property type="entry name" value="G_OBG"/>
</dbReference>
<dbReference type="KEGG" id="ipc:IPA_09240"/>
<evidence type="ECO:0000313" key="3">
    <source>
        <dbReference type="EMBL" id="UXD22888.1"/>
    </source>
</evidence>
<dbReference type="PRINTS" id="PR00326">
    <property type="entry name" value="GTP1OBG"/>
</dbReference>
<keyword evidence="1" id="KW-0547">Nucleotide-binding</keyword>
<protein>
    <recommendedName>
        <fullName evidence="2">OBG-type G domain-containing protein</fullName>
    </recommendedName>
</protein>
<evidence type="ECO:0000256" key="1">
    <source>
        <dbReference type="ARBA" id="ARBA00022741"/>
    </source>
</evidence>
<dbReference type="InterPro" id="IPR041623">
    <property type="entry name" value="NOG1_N"/>
</dbReference>
<dbReference type="InterPro" id="IPR027417">
    <property type="entry name" value="P-loop_NTPase"/>
</dbReference>
<evidence type="ECO:0000259" key="2">
    <source>
        <dbReference type="PROSITE" id="PS51710"/>
    </source>
</evidence>
<sequence>MKGQGVKAMKGGVIKDPPNYFRHVHVPTADEIVNKVLKRYPKLKPKGNRPRDKLNLELERLNLVYQIILDKLKFLDEMPKPERLHPFYLELASLTVPYQKYWASVLGLIRLREKMREMWEDYRALLRAAVSLEDAARIRREAVGRALSMVRRSRGALQTIRDFKYAVASLPSIDFTQPRIVVAGMPSSGKSSFVKKVSTADVEVASYPFTTREVHVGHIDIGDFKVQVVDTPGILDRPWDKLNEIERKAAAAIRYLPSVLLFLYDVSPESYGIEDQTEVLDNVLKVVPKDKIVIALNKMDVAEEGKVKLAKEKAEELGLPVFEISVKTGKGLKELLEYLIKRSVESLAEEGAETSG</sequence>
<name>A0A977KCR0_9CREN</name>
<dbReference type="NCBIfam" id="TIGR00231">
    <property type="entry name" value="small_GTP"/>
    <property type="match status" value="1"/>
</dbReference>
<gene>
    <name evidence="3" type="ORF">IPA_09240</name>
</gene>
<dbReference type="PROSITE" id="PS51710">
    <property type="entry name" value="G_OBG"/>
    <property type="match status" value="1"/>
</dbReference>
<dbReference type="AlphaFoldDB" id="A0A977KCR0"/>
<dbReference type="InterPro" id="IPR006073">
    <property type="entry name" value="GTP-bd"/>
</dbReference>
<dbReference type="EMBL" id="CP006868">
    <property type="protein sequence ID" value="UXD22888.1"/>
    <property type="molecule type" value="Genomic_DNA"/>
</dbReference>
<proteinExistence type="predicted"/>
<keyword evidence="4" id="KW-1185">Reference proteome</keyword>
<dbReference type="InterPro" id="IPR005225">
    <property type="entry name" value="Small_GTP-bd"/>
</dbReference>
<dbReference type="CDD" id="cd01897">
    <property type="entry name" value="NOG"/>
    <property type="match status" value="1"/>
</dbReference>
<dbReference type="Gene3D" id="1.20.120.1190">
    <property type="match status" value="1"/>
</dbReference>
<dbReference type="Pfam" id="PF17835">
    <property type="entry name" value="NOG1_N"/>
    <property type="match status" value="1"/>
</dbReference>
<dbReference type="PANTHER" id="PTHR45759">
    <property type="entry name" value="NUCLEOLAR GTP-BINDING PROTEIN 1"/>
    <property type="match status" value="1"/>
</dbReference>
<dbReference type="Gene3D" id="3.40.50.300">
    <property type="entry name" value="P-loop containing nucleotide triphosphate hydrolases"/>
    <property type="match status" value="1"/>
</dbReference>
<reference evidence="3" key="1">
    <citation type="submission" date="2013-11" db="EMBL/GenBank/DDBJ databases">
        <title>Comparative genomics of Ignicoccus.</title>
        <authorList>
            <person name="Podar M."/>
        </authorList>
    </citation>
    <scope>NUCLEOTIDE SEQUENCE</scope>
    <source>
        <strain evidence="3">DSM 13166</strain>
    </source>
</reference>
<dbReference type="Pfam" id="PF01926">
    <property type="entry name" value="MMR_HSR1"/>
    <property type="match status" value="1"/>
</dbReference>
<accession>A0A977KCR0</accession>
<dbReference type="SUPFAM" id="SSF52540">
    <property type="entry name" value="P-loop containing nucleoside triphosphate hydrolases"/>
    <property type="match status" value="1"/>
</dbReference>
<dbReference type="Proteomes" id="UP001063698">
    <property type="component" value="Chromosome"/>
</dbReference>
<evidence type="ECO:0000313" key="4">
    <source>
        <dbReference type="Proteomes" id="UP001063698"/>
    </source>
</evidence>